<reference evidence="3" key="1">
    <citation type="submission" date="2020-07" db="EMBL/GenBank/DDBJ databases">
        <authorList>
            <person name="Lin J."/>
        </authorList>
    </citation>
    <scope>NUCLEOTIDE SEQUENCE</scope>
</reference>
<name>A0A6V7P508_ANACO</name>
<accession>A0A6V7P508</accession>
<organism evidence="3">
    <name type="scientific">Ananas comosus var. bracteatus</name>
    <name type="common">red pineapple</name>
    <dbReference type="NCBI Taxonomy" id="296719"/>
    <lineage>
        <taxon>Eukaryota</taxon>
        <taxon>Viridiplantae</taxon>
        <taxon>Streptophyta</taxon>
        <taxon>Embryophyta</taxon>
        <taxon>Tracheophyta</taxon>
        <taxon>Spermatophyta</taxon>
        <taxon>Magnoliopsida</taxon>
        <taxon>Liliopsida</taxon>
        <taxon>Poales</taxon>
        <taxon>Bromeliaceae</taxon>
        <taxon>Bromelioideae</taxon>
        <taxon>Ananas</taxon>
    </lineage>
</organism>
<dbReference type="InterPro" id="IPR043502">
    <property type="entry name" value="DNA/RNA_pol_sf"/>
</dbReference>
<dbReference type="Pfam" id="PF14223">
    <property type="entry name" value="Retrotran_gag_2"/>
    <property type="match status" value="1"/>
</dbReference>
<proteinExistence type="predicted"/>
<feature type="region of interest" description="Disordered" evidence="1">
    <location>
        <begin position="289"/>
        <end position="311"/>
    </location>
</feature>
<dbReference type="Pfam" id="PF07727">
    <property type="entry name" value="RVT_2"/>
    <property type="match status" value="2"/>
</dbReference>
<feature type="compositionally biased region" description="Pro residues" evidence="1">
    <location>
        <begin position="289"/>
        <end position="301"/>
    </location>
</feature>
<dbReference type="PANTHER" id="PTHR11439:SF497">
    <property type="entry name" value="CYSTEINE-RICH RLK (RECEPTOR-LIKE PROTEIN KINASE) 8"/>
    <property type="match status" value="1"/>
</dbReference>
<protein>
    <recommendedName>
        <fullName evidence="2">Reverse transcriptase Ty1/copia-type domain-containing protein</fullName>
    </recommendedName>
</protein>
<evidence type="ECO:0000259" key="2">
    <source>
        <dbReference type="Pfam" id="PF07727"/>
    </source>
</evidence>
<feature type="domain" description="Reverse transcriptase Ty1/copia-type" evidence="2">
    <location>
        <begin position="427"/>
        <end position="509"/>
    </location>
</feature>
<dbReference type="CDD" id="cd09272">
    <property type="entry name" value="RNase_HI_RT_Ty1"/>
    <property type="match status" value="1"/>
</dbReference>
<dbReference type="InterPro" id="IPR013103">
    <property type="entry name" value="RVT_2"/>
</dbReference>
<feature type="domain" description="Reverse transcriptase Ty1/copia-type" evidence="2">
    <location>
        <begin position="359"/>
        <end position="420"/>
    </location>
</feature>
<sequence length="755" mass="86452">MADSNPEFCVKFTGKNYTTWEFQFQLFVTGKELWGHIDGIVPAPIDVTQLSQWKVKDARVMSWIIGSCDSQLVLNLRPYKTAKDMWEYLKKVYNQTHSARRFQLECEITNYTQRGLSIQDYFSVFQKLWAEFSDIVCATMSKDSQKDVLAVYDVSKHDQFLMKLWSDFEDVRSNLMSRHPPPSLDMCFAELLREEQRLLTQATLEQEKLTTTPMAFLAQGKGKGKGKDMSKSLYVSRNVVFFENQHFFPAHVSSSPEIAILPNFDDTSSCIKRFKPRFVYTRRPVLQPLPEPAPPSAPALPAPRRSTRVSCPPQQYDSYHTSFSTTLSSISVPSSYSQATKHECWQRAMHEELRALQDNQTWDIVQCPPHVKPIGCKWVYSVKLRSDGTLDRYKARLVALGNRQEYGINYEETFAPAAKMTTTSTGIVLLLVYVDDIVITGTDSLLITQLKQHLRQSFHMKDLGHLTYFLGLEVQTDSSGIFLHQHKYIQDLIALASLQDSSSVDTPLEMNVKYHTAEGEIIPDPLLYRQLVGSLNYLTITRPDIYFAVQQVSQFMHSPRRLHLVAVRRIIRYLRGSPCRGLFFPVGSPMNLVAFSDANWAACPNTRRSVTGWCTFLGNSLVSWKSKKQDRVSKSSTESEYRAMSAACSEITWLRGLLTELGFPQHDPTPPDNTSAIQIATNPVYHERTRHIEVDCHYIREVVDTRVISLPHVSTSLQIVDVLTKSLPRQRHQFLVRKLMLFIIQHQFEGGCYHI</sequence>
<dbReference type="EMBL" id="LR862145">
    <property type="protein sequence ID" value="CAD1825734.1"/>
    <property type="molecule type" value="Genomic_DNA"/>
</dbReference>
<gene>
    <name evidence="3" type="ORF">CB5_LOCUS8945</name>
</gene>
<dbReference type="PANTHER" id="PTHR11439">
    <property type="entry name" value="GAG-POL-RELATED RETROTRANSPOSON"/>
    <property type="match status" value="1"/>
</dbReference>
<evidence type="ECO:0000256" key="1">
    <source>
        <dbReference type="SAM" id="MobiDB-lite"/>
    </source>
</evidence>
<dbReference type="SUPFAM" id="SSF56672">
    <property type="entry name" value="DNA/RNA polymerases"/>
    <property type="match status" value="1"/>
</dbReference>
<dbReference type="AlphaFoldDB" id="A0A6V7P508"/>
<evidence type="ECO:0000313" key="3">
    <source>
        <dbReference type="EMBL" id="CAD1825734.1"/>
    </source>
</evidence>